<comment type="subcellular location">
    <subcellularLocation>
        <location evidence="1">Membrane</location>
        <topology evidence="1">Multi-pass membrane protein</topology>
    </subcellularLocation>
</comment>
<evidence type="ECO:0000256" key="7">
    <source>
        <dbReference type="SAM" id="MobiDB-lite"/>
    </source>
</evidence>
<sequence>MAQADVVAFNIATFLAALFLLEFGADKFIDHTAIVARRTGLSETVVGLLTAGGEWEELAVVVASLARGRSSLAMGNVIGAAISNILGAFSLGLLSFEGGRAVQFDRSARIYSLVLLILTTLVTPIICFPTHVTWEVCGPVLIGTFGIYLLLVGLAIGRGVLTAPEDSDSDNDSDGDGDADRDTDNDRGDSSDATSVVGRVEATETDPLIINPCVPKVGASSPGNHPETTPHPVPSWRRRPHTLRYHGLYLLLGFLAICLAGYILSQAATNITDQFGTSDVLFGVVILAIATTLPEKFVAVISGYRGHPGILVANCVGSNIFLLALCVGIVMVDTRGALDGGNVTMPELVTLWGSTLGLTLTVWFGAKFCRWIGVGMLGGYVAFIVLEVIVIHGVAD</sequence>
<feature type="transmembrane region" description="Helical" evidence="8">
    <location>
        <begin position="344"/>
        <end position="364"/>
    </location>
</feature>
<dbReference type="GO" id="GO:0006874">
    <property type="term" value="P:intracellular calcium ion homeostasis"/>
    <property type="evidence" value="ECO:0007669"/>
    <property type="project" value="TreeGrafter"/>
</dbReference>
<feature type="compositionally biased region" description="Acidic residues" evidence="7">
    <location>
        <begin position="165"/>
        <end position="177"/>
    </location>
</feature>
<accession>A0A9P9G4L5</accession>
<evidence type="ECO:0000256" key="8">
    <source>
        <dbReference type="SAM" id="Phobius"/>
    </source>
</evidence>
<keyword evidence="3" id="KW-0050">Antiport</keyword>
<proteinExistence type="inferred from homology"/>
<dbReference type="OrthoDB" id="2127281at2759"/>
<feature type="transmembrane region" description="Helical" evidence="8">
    <location>
        <begin position="72"/>
        <end position="96"/>
    </location>
</feature>
<feature type="region of interest" description="Disordered" evidence="7">
    <location>
        <begin position="165"/>
        <end position="197"/>
    </location>
</feature>
<keyword evidence="3" id="KW-0813">Transport</keyword>
<dbReference type="EMBL" id="JAGTJS010000031">
    <property type="protein sequence ID" value="KAH7231980.1"/>
    <property type="molecule type" value="Genomic_DNA"/>
</dbReference>
<feature type="domain" description="Sodium/calcium exchanger membrane region" evidence="9">
    <location>
        <begin position="11"/>
        <end position="152"/>
    </location>
</feature>
<comment type="similarity">
    <text evidence="2">Belongs to the Ca(2+):cation antiporter (CaCA) (TC 2.A.19) family. SLC24A subfamily.</text>
</comment>
<reference evidence="10" key="1">
    <citation type="journal article" date="2021" name="Nat. Commun.">
        <title>Genetic determinants of endophytism in the Arabidopsis root mycobiome.</title>
        <authorList>
            <person name="Mesny F."/>
            <person name="Miyauchi S."/>
            <person name="Thiergart T."/>
            <person name="Pickel B."/>
            <person name="Atanasova L."/>
            <person name="Karlsson M."/>
            <person name="Huettel B."/>
            <person name="Barry K.W."/>
            <person name="Haridas S."/>
            <person name="Chen C."/>
            <person name="Bauer D."/>
            <person name="Andreopoulos W."/>
            <person name="Pangilinan J."/>
            <person name="LaButti K."/>
            <person name="Riley R."/>
            <person name="Lipzen A."/>
            <person name="Clum A."/>
            <person name="Drula E."/>
            <person name="Henrissat B."/>
            <person name="Kohler A."/>
            <person name="Grigoriev I.V."/>
            <person name="Martin F.M."/>
            <person name="Hacquard S."/>
        </authorList>
    </citation>
    <scope>NUCLEOTIDE SEQUENCE</scope>
    <source>
        <strain evidence="10">FSSC 5 MPI-SDFR-AT-0091</strain>
    </source>
</reference>
<keyword evidence="11" id="KW-1185">Reference proteome</keyword>
<dbReference type="Proteomes" id="UP000736672">
    <property type="component" value="Unassembled WGS sequence"/>
</dbReference>
<evidence type="ECO:0000256" key="6">
    <source>
        <dbReference type="ARBA" id="ARBA00023136"/>
    </source>
</evidence>
<feature type="transmembrane region" description="Helical" evidence="8">
    <location>
        <begin position="280"/>
        <end position="299"/>
    </location>
</feature>
<dbReference type="AlphaFoldDB" id="A0A9P9G4L5"/>
<evidence type="ECO:0000259" key="9">
    <source>
        <dbReference type="Pfam" id="PF01699"/>
    </source>
</evidence>
<feature type="transmembrane region" description="Helical" evidence="8">
    <location>
        <begin position="371"/>
        <end position="395"/>
    </location>
</feature>
<evidence type="ECO:0000256" key="1">
    <source>
        <dbReference type="ARBA" id="ARBA00004141"/>
    </source>
</evidence>
<dbReference type="Gene3D" id="1.20.1420.30">
    <property type="entry name" value="NCX, central ion-binding region"/>
    <property type="match status" value="2"/>
</dbReference>
<evidence type="ECO:0000256" key="3">
    <source>
        <dbReference type="ARBA" id="ARBA00022449"/>
    </source>
</evidence>
<evidence type="ECO:0000313" key="10">
    <source>
        <dbReference type="EMBL" id="KAH7231980.1"/>
    </source>
</evidence>
<keyword evidence="5 8" id="KW-1133">Transmembrane helix</keyword>
<feature type="transmembrane region" description="Helical" evidence="8">
    <location>
        <begin position="6"/>
        <end position="25"/>
    </location>
</feature>
<name>A0A9P9G4L5_FUSSL</name>
<gene>
    <name evidence="10" type="ORF">B0J15DRAFT_455937</name>
</gene>
<feature type="region of interest" description="Disordered" evidence="7">
    <location>
        <begin position="217"/>
        <end position="237"/>
    </location>
</feature>
<feature type="transmembrane region" description="Helical" evidence="8">
    <location>
        <begin position="108"/>
        <end position="134"/>
    </location>
</feature>
<dbReference type="GO" id="GO:0008273">
    <property type="term" value="F:calcium, potassium:sodium antiporter activity"/>
    <property type="evidence" value="ECO:0007669"/>
    <property type="project" value="TreeGrafter"/>
</dbReference>
<comment type="caution">
    <text evidence="10">The sequence shown here is derived from an EMBL/GenBank/DDBJ whole genome shotgun (WGS) entry which is preliminary data.</text>
</comment>
<protein>
    <recommendedName>
        <fullName evidence="9">Sodium/calcium exchanger membrane region domain-containing protein</fullName>
    </recommendedName>
</protein>
<dbReference type="InterPro" id="IPR044880">
    <property type="entry name" value="NCX_ion-bd_dom_sf"/>
</dbReference>
<evidence type="ECO:0000313" key="11">
    <source>
        <dbReference type="Proteomes" id="UP000736672"/>
    </source>
</evidence>
<keyword evidence="6 8" id="KW-0472">Membrane</keyword>
<feature type="domain" description="Sodium/calcium exchanger membrane region" evidence="9">
    <location>
        <begin position="248"/>
        <end position="386"/>
    </location>
</feature>
<dbReference type="GO" id="GO:0005262">
    <property type="term" value="F:calcium channel activity"/>
    <property type="evidence" value="ECO:0007669"/>
    <property type="project" value="TreeGrafter"/>
</dbReference>
<dbReference type="Pfam" id="PF01699">
    <property type="entry name" value="Na_Ca_ex"/>
    <property type="match status" value="2"/>
</dbReference>
<feature type="transmembrane region" description="Helical" evidence="8">
    <location>
        <begin position="311"/>
        <end position="332"/>
    </location>
</feature>
<dbReference type="PANTHER" id="PTHR10846:SF8">
    <property type="entry name" value="INNER MEMBRANE PROTEIN YRBG"/>
    <property type="match status" value="1"/>
</dbReference>
<dbReference type="InterPro" id="IPR004837">
    <property type="entry name" value="NaCa_Exmemb"/>
</dbReference>
<feature type="compositionally biased region" description="Basic and acidic residues" evidence="7">
    <location>
        <begin position="178"/>
        <end position="190"/>
    </location>
</feature>
<dbReference type="PANTHER" id="PTHR10846">
    <property type="entry name" value="SODIUM/POTASSIUM/CALCIUM EXCHANGER"/>
    <property type="match status" value="1"/>
</dbReference>
<feature type="transmembrane region" description="Helical" evidence="8">
    <location>
        <begin position="140"/>
        <end position="161"/>
    </location>
</feature>
<organism evidence="10 11">
    <name type="scientific">Fusarium solani</name>
    <name type="common">Filamentous fungus</name>
    <dbReference type="NCBI Taxonomy" id="169388"/>
    <lineage>
        <taxon>Eukaryota</taxon>
        <taxon>Fungi</taxon>
        <taxon>Dikarya</taxon>
        <taxon>Ascomycota</taxon>
        <taxon>Pezizomycotina</taxon>
        <taxon>Sordariomycetes</taxon>
        <taxon>Hypocreomycetidae</taxon>
        <taxon>Hypocreales</taxon>
        <taxon>Nectriaceae</taxon>
        <taxon>Fusarium</taxon>
        <taxon>Fusarium solani species complex</taxon>
    </lineage>
</organism>
<keyword evidence="4 8" id="KW-0812">Transmembrane</keyword>
<dbReference type="GO" id="GO:0005886">
    <property type="term" value="C:plasma membrane"/>
    <property type="evidence" value="ECO:0007669"/>
    <property type="project" value="TreeGrafter"/>
</dbReference>
<dbReference type="InterPro" id="IPR004481">
    <property type="entry name" value="K/Na/Ca-exchanger"/>
</dbReference>
<evidence type="ECO:0000256" key="2">
    <source>
        <dbReference type="ARBA" id="ARBA00005364"/>
    </source>
</evidence>
<evidence type="ECO:0000256" key="5">
    <source>
        <dbReference type="ARBA" id="ARBA00022989"/>
    </source>
</evidence>
<feature type="transmembrane region" description="Helical" evidence="8">
    <location>
        <begin position="247"/>
        <end position="268"/>
    </location>
</feature>
<evidence type="ECO:0000256" key="4">
    <source>
        <dbReference type="ARBA" id="ARBA00022692"/>
    </source>
</evidence>